<dbReference type="CDD" id="cd00590">
    <property type="entry name" value="RRM_SF"/>
    <property type="match status" value="1"/>
</dbReference>
<dbReference type="Pfam" id="PF02136">
    <property type="entry name" value="NTF2"/>
    <property type="match status" value="1"/>
</dbReference>
<name>A0A8T2PZD6_CERRI</name>
<evidence type="ECO:0000256" key="3">
    <source>
        <dbReference type="SAM" id="MobiDB-lite"/>
    </source>
</evidence>
<feature type="domain" description="NTF2" evidence="5">
    <location>
        <begin position="12"/>
        <end position="131"/>
    </location>
</feature>
<keyword evidence="7" id="KW-1185">Reference proteome</keyword>
<evidence type="ECO:0000259" key="5">
    <source>
        <dbReference type="PROSITE" id="PS50177"/>
    </source>
</evidence>
<dbReference type="Gene3D" id="3.10.450.50">
    <property type="match status" value="1"/>
</dbReference>
<dbReference type="PROSITE" id="PS50177">
    <property type="entry name" value="NTF2_DOMAIN"/>
    <property type="match status" value="1"/>
</dbReference>
<dbReference type="GO" id="GO:0003729">
    <property type="term" value="F:mRNA binding"/>
    <property type="evidence" value="ECO:0007669"/>
    <property type="project" value="TreeGrafter"/>
</dbReference>
<dbReference type="OMA" id="THHANNS"/>
<gene>
    <name evidence="6" type="ORF">KP509_39G021400</name>
</gene>
<feature type="region of interest" description="Disordered" evidence="3">
    <location>
        <begin position="385"/>
        <end position="453"/>
    </location>
</feature>
<proteinExistence type="predicted"/>
<dbReference type="PANTHER" id="PTHR10693">
    <property type="entry name" value="RAS GTPASE-ACTIVATING PROTEIN-BINDING PROTEIN"/>
    <property type="match status" value="1"/>
</dbReference>
<dbReference type="InterPro" id="IPR002075">
    <property type="entry name" value="NTF2_dom"/>
</dbReference>
<dbReference type="PANTHER" id="PTHR10693:SF20">
    <property type="entry name" value="AT27578P"/>
    <property type="match status" value="1"/>
</dbReference>
<dbReference type="SUPFAM" id="SSF54427">
    <property type="entry name" value="NTF2-like"/>
    <property type="match status" value="1"/>
</dbReference>
<dbReference type="Pfam" id="PF00076">
    <property type="entry name" value="RRM_1"/>
    <property type="match status" value="1"/>
</dbReference>
<organism evidence="6 7">
    <name type="scientific">Ceratopteris richardii</name>
    <name type="common">Triangle waterfern</name>
    <dbReference type="NCBI Taxonomy" id="49495"/>
    <lineage>
        <taxon>Eukaryota</taxon>
        <taxon>Viridiplantae</taxon>
        <taxon>Streptophyta</taxon>
        <taxon>Embryophyta</taxon>
        <taxon>Tracheophyta</taxon>
        <taxon>Polypodiopsida</taxon>
        <taxon>Polypodiidae</taxon>
        <taxon>Polypodiales</taxon>
        <taxon>Pteridineae</taxon>
        <taxon>Pteridaceae</taxon>
        <taxon>Parkerioideae</taxon>
        <taxon>Ceratopteris</taxon>
    </lineage>
</organism>
<dbReference type="SMART" id="SM00360">
    <property type="entry name" value="RRM"/>
    <property type="match status" value="1"/>
</dbReference>
<dbReference type="AlphaFoldDB" id="A0A8T2PZD6"/>
<feature type="compositionally biased region" description="Basic and acidic residues" evidence="3">
    <location>
        <begin position="232"/>
        <end position="241"/>
    </location>
</feature>
<evidence type="ECO:0000313" key="6">
    <source>
        <dbReference type="EMBL" id="KAH7276778.1"/>
    </source>
</evidence>
<dbReference type="Proteomes" id="UP000825935">
    <property type="component" value="Chromosome 39"/>
</dbReference>
<dbReference type="PROSITE" id="PS50102">
    <property type="entry name" value="RRM"/>
    <property type="match status" value="1"/>
</dbReference>
<dbReference type="SUPFAM" id="SSF54928">
    <property type="entry name" value="RNA-binding domain, RBD"/>
    <property type="match status" value="1"/>
</dbReference>
<dbReference type="Gene3D" id="3.30.70.330">
    <property type="match status" value="1"/>
</dbReference>
<sequence>MASTVPVTAQLVGHAFVSQYYGVLHQWPHMAYRFYTDASRLTRAEAGPDGAVLCARSQMEIHSTVLSMGYEECKAEIVTVDSSESIGGSVLVLVTGIMHMHRTNGRRKFVQTFLLAPQERGYYVLNDVFRYLDEEVQPIVHVQKVANGSLDMFDRLQISSAEADVSARNFVPHVVVKENAASEVPLQEYGDHSHANVLNADQAGSDERFSHQQLEALPNERHVPSEQLPVSEDTRSYDEASADKKSYASILRFPRDGSAAAAQSASSTIQHQHTHEQNNFSYQHSSAGLLANPPATAPAMDDSAIESAEVKSVYIKNLPTNVTETQLEDDLVKAGCSRPISVILKSHKDGGVYAFVDFEDSTSAINAIEASPIIVGGRRAHIEERKSTYTGPIRGRGRGGGRNASSGGARGRSAGNVSSSTKGSVGYGDGDVSSRGRGARASRAGYGSSNVRV</sequence>
<reference evidence="6" key="1">
    <citation type="submission" date="2021-08" db="EMBL/GenBank/DDBJ databases">
        <title>WGS assembly of Ceratopteris richardii.</title>
        <authorList>
            <person name="Marchant D.B."/>
            <person name="Chen G."/>
            <person name="Jenkins J."/>
            <person name="Shu S."/>
            <person name="Leebens-Mack J."/>
            <person name="Grimwood J."/>
            <person name="Schmutz J."/>
            <person name="Soltis P."/>
            <person name="Soltis D."/>
            <person name="Chen Z.-H."/>
        </authorList>
    </citation>
    <scope>NUCLEOTIDE SEQUENCE</scope>
    <source>
        <strain evidence="6">Whitten #5841</strain>
        <tissue evidence="6">Leaf</tissue>
    </source>
</reference>
<dbReference type="CDD" id="cd00780">
    <property type="entry name" value="NTF2"/>
    <property type="match status" value="1"/>
</dbReference>
<evidence type="ECO:0000256" key="1">
    <source>
        <dbReference type="ARBA" id="ARBA00022884"/>
    </source>
</evidence>
<dbReference type="InterPro" id="IPR039539">
    <property type="entry name" value="Ras_GTPase_bind_prot"/>
</dbReference>
<evidence type="ECO:0000256" key="2">
    <source>
        <dbReference type="PROSITE-ProRule" id="PRU00176"/>
    </source>
</evidence>
<evidence type="ECO:0000259" key="4">
    <source>
        <dbReference type="PROSITE" id="PS50102"/>
    </source>
</evidence>
<feature type="compositionally biased region" description="Low complexity" evidence="3">
    <location>
        <begin position="403"/>
        <end position="453"/>
    </location>
</feature>
<dbReference type="GO" id="GO:0005829">
    <property type="term" value="C:cytosol"/>
    <property type="evidence" value="ECO:0007669"/>
    <property type="project" value="TreeGrafter"/>
</dbReference>
<dbReference type="InterPro" id="IPR032710">
    <property type="entry name" value="NTF2-like_dom_sf"/>
</dbReference>
<dbReference type="FunFam" id="3.10.450.50:FF:000003">
    <property type="entry name" value="Nuclear transport factor 2 family protein"/>
    <property type="match status" value="1"/>
</dbReference>
<accession>A0A8T2PZD6</accession>
<feature type="domain" description="RRM" evidence="4">
    <location>
        <begin position="311"/>
        <end position="387"/>
    </location>
</feature>
<feature type="region of interest" description="Disordered" evidence="3">
    <location>
        <begin position="215"/>
        <end position="241"/>
    </location>
</feature>
<dbReference type="InterPro" id="IPR012677">
    <property type="entry name" value="Nucleotide-bd_a/b_plait_sf"/>
</dbReference>
<dbReference type="InterPro" id="IPR000504">
    <property type="entry name" value="RRM_dom"/>
</dbReference>
<dbReference type="InterPro" id="IPR035979">
    <property type="entry name" value="RBD_domain_sf"/>
</dbReference>
<protein>
    <recommendedName>
        <fullName evidence="8">G3BP-like protein</fullName>
    </recommendedName>
</protein>
<evidence type="ECO:0008006" key="8">
    <source>
        <dbReference type="Google" id="ProtNLM"/>
    </source>
</evidence>
<dbReference type="InterPro" id="IPR018222">
    <property type="entry name" value="Nuclear_transport_factor_2_euk"/>
</dbReference>
<dbReference type="EMBL" id="CM035444">
    <property type="protein sequence ID" value="KAH7276778.1"/>
    <property type="molecule type" value="Genomic_DNA"/>
</dbReference>
<evidence type="ECO:0000313" key="7">
    <source>
        <dbReference type="Proteomes" id="UP000825935"/>
    </source>
</evidence>
<comment type="caution">
    <text evidence="6">The sequence shown here is derived from an EMBL/GenBank/DDBJ whole genome shotgun (WGS) entry which is preliminary data.</text>
</comment>
<dbReference type="OrthoDB" id="339151at2759"/>
<dbReference type="GO" id="GO:1990904">
    <property type="term" value="C:ribonucleoprotein complex"/>
    <property type="evidence" value="ECO:0007669"/>
    <property type="project" value="TreeGrafter"/>
</dbReference>
<keyword evidence="1 2" id="KW-0694">RNA-binding</keyword>